<dbReference type="InterPro" id="IPR033263">
    <property type="entry name" value="RNF180"/>
</dbReference>
<gene>
    <name evidence="1" type="ORF">NQ317_009349</name>
</gene>
<evidence type="ECO:0000313" key="1">
    <source>
        <dbReference type="EMBL" id="KAJ8978953.1"/>
    </source>
</evidence>
<dbReference type="Proteomes" id="UP001162164">
    <property type="component" value="Unassembled WGS sequence"/>
</dbReference>
<protein>
    <recommendedName>
        <fullName evidence="3">E3 ubiquitin-protein ligase</fullName>
    </recommendedName>
</protein>
<dbReference type="PANTHER" id="PTHR46717">
    <property type="entry name" value="E3 UBIQUITIN-PROTEIN LIGASE RNF180"/>
    <property type="match status" value="1"/>
</dbReference>
<name>A0ABQ9JMV3_9CUCU</name>
<reference evidence="1" key="1">
    <citation type="journal article" date="2023" name="Insect Mol. Biol.">
        <title>Genome sequencing provides insights into the evolution of gene families encoding plant cell wall-degrading enzymes in longhorned beetles.</title>
        <authorList>
            <person name="Shin N.R."/>
            <person name="Okamura Y."/>
            <person name="Kirsch R."/>
            <person name="Pauchet Y."/>
        </authorList>
    </citation>
    <scope>NUCLEOTIDE SEQUENCE</scope>
    <source>
        <tissue evidence="1">Midgut</tissue>
    </source>
</reference>
<comment type="caution">
    <text evidence="1">The sequence shown here is derived from an EMBL/GenBank/DDBJ whole genome shotgun (WGS) entry which is preliminary data.</text>
</comment>
<organism evidence="1 2">
    <name type="scientific">Molorchus minor</name>
    <dbReference type="NCBI Taxonomy" id="1323400"/>
    <lineage>
        <taxon>Eukaryota</taxon>
        <taxon>Metazoa</taxon>
        <taxon>Ecdysozoa</taxon>
        <taxon>Arthropoda</taxon>
        <taxon>Hexapoda</taxon>
        <taxon>Insecta</taxon>
        <taxon>Pterygota</taxon>
        <taxon>Neoptera</taxon>
        <taxon>Endopterygota</taxon>
        <taxon>Coleoptera</taxon>
        <taxon>Polyphaga</taxon>
        <taxon>Cucujiformia</taxon>
        <taxon>Chrysomeloidea</taxon>
        <taxon>Cerambycidae</taxon>
        <taxon>Lamiinae</taxon>
        <taxon>Monochamini</taxon>
        <taxon>Molorchus</taxon>
    </lineage>
</organism>
<dbReference type="EMBL" id="JAPWTJ010000387">
    <property type="protein sequence ID" value="KAJ8978953.1"/>
    <property type="molecule type" value="Genomic_DNA"/>
</dbReference>
<dbReference type="PANTHER" id="PTHR46717:SF1">
    <property type="entry name" value="E3 UBIQUITIN-PROTEIN LIGASE RNF180"/>
    <property type="match status" value="1"/>
</dbReference>
<keyword evidence="2" id="KW-1185">Reference proteome</keyword>
<sequence length="99" mass="11091">MISEIKCKKCRNTLFTSEEDKNIFLDAHGLFLGFNSDKDECISITEAEEWSKGRLNCPNCDLRIGGFDFISGKKCDCSNNVLPSIHVIKSNVDLIKSSN</sequence>
<evidence type="ECO:0008006" key="3">
    <source>
        <dbReference type="Google" id="ProtNLM"/>
    </source>
</evidence>
<evidence type="ECO:0000313" key="2">
    <source>
        <dbReference type="Proteomes" id="UP001162164"/>
    </source>
</evidence>
<proteinExistence type="predicted"/>
<accession>A0ABQ9JMV3</accession>